<evidence type="ECO:0000313" key="3">
    <source>
        <dbReference type="Proteomes" id="UP001596353"/>
    </source>
</evidence>
<accession>A0ABW2B5R9</accession>
<sequence length="62" mass="6433">MSLQEQSFKSSQMHVRMTAPVALLIGAVFAALLVWAVQGTDAAGDGPVWYGNSGPVAAQTSL</sequence>
<dbReference type="EMBL" id="JBHSWG010000001">
    <property type="protein sequence ID" value="MFC6760561.1"/>
    <property type="molecule type" value="Genomic_DNA"/>
</dbReference>
<comment type="caution">
    <text evidence="2">The sequence shown here is derived from an EMBL/GenBank/DDBJ whole genome shotgun (WGS) entry which is preliminary data.</text>
</comment>
<name>A0ABW2B5R9_9RHOB</name>
<evidence type="ECO:0000313" key="2">
    <source>
        <dbReference type="EMBL" id="MFC6760561.1"/>
    </source>
</evidence>
<feature type="region of interest" description="Disordered" evidence="1">
    <location>
        <begin position="43"/>
        <end position="62"/>
    </location>
</feature>
<evidence type="ECO:0000256" key="1">
    <source>
        <dbReference type="SAM" id="MobiDB-lite"/>
    </source>
</evidence>
<reference evidence="3" key="1">
    <citation type="journal article" date="2019" name="Int. J. Syst. Evol. Microbiol.">
        <title>The Global Catalogue of Microorganisms (GCM) 10K type strain sequencing project: providing services to taxonomists for standard genome sequencing and annotation.</title>
        <authorList>
            <consortium name="The Broad Institute Genomics Platform"/>
            <consortium name="The Broad Institute Genome Sequencing Center for Infectious Disease"/>
            <person name="Wu L."/>
            <person name="Ma J."/>
        </authorList>
    </citation>
    <scope>NUCLEOTIDE SEQUENCE [LARGE SCALE GENOMIC DNA]</scope>
    <source>
        <strain evidence="3">CCUG 66188</strain>
    </source>
</reference>
<protein>
    <submittedName>
        <fullName evidence="2">Uncharacterized protein</fullName>
    </submittedName>
</protein>
<gene>
    <name evidence="2" type="ORF">ACFQFQ_15410</name>
</gene>
<proteinExistence type="predicted"/>
<organism evidence="2 3">
    <name type="scientific">Sulfitobacter porphyrae</name>
    <dbReference type="NCBI Taxonomy" id="1246864"/>
    <lineage>
        <taxon>Bacteria</taxon>
        <taxon>Pseudomonadati</taxon>
        <taxon>Pseudomonadota</taxon>
        <taxon>Alphaproteobacteria</taxon>
        <taxon>Rhodobacterales</taxon>
        <taxon>Roseobacteraceae</taxon>
        <taxon>Sulfitobacter</taxon>
    </lineage>
</organism>
<dbReference type="Proteomes" id="UP001596353">
    <property type="component" value="Unassembled WGS sequence"/>
</dbReference>
<keyword evidence="3" id="KW-1185">Reference proteome</keyword>